<evidence type="ECO:0000259" key="3">
    <source>
        <dbReference type="Pfam" id="PF05617"/>
    </source>
</evidence>
<protein>
    <submittedName>
        <fullName evidence="4">Prolamin-like domain</fullName>
    </submittedName>
</protein>
<dbReference type="AlphaFoldDB" id="A0A8T1ZLA4"/>
<dbReference type="EMBL" id="JAEFBK010000010">
    <property type="protein sequence ID" value="KAG7560126.1"/>
    <property type="molecule type" value="Genomic_DNA"/>
</dbReference>
<dbReference type="GO" id="GO:0005576">
    <property type="term" value="C:extracellular region"/>
    <property type="evidence" value="ECO:0007669"/>
    <property type="project" value="TreeGrafter"/>
</dbReference>
<gene>
    <name evidence="4" type="ORF">ISN45_Aa05g016800</name>
</gene>
<feature type="domain" description="Prolamin-like" evidence="3">
    <location>
        <begin position="47"/>
        <end position="108"/>
    </location>
</feature>
<keyword evidence="1 2" id="KW-0732">Signal</keyword>
<feature type="chain" id="PRO_5035934818" evidence="2">
    <location>
        <begin position="28"/>
        <end position="120"/>
    </location>
</feature>
<accession>A0A8T1ZLA4</accession>
<reference evidence="4 5" key="1">
    <citation type="submission" date="2020-12" db="EMBL/GenBank/DDBJ databases">
        <title>Concerted genomic and epigenomic changes stabilize Arabidopsis allopolyploids.</title>
        <authorList>
            <person name="Chen Z."/>
        </authorList>
    </citation>
    <scope>NUCLEOTIDE SEQUENCE [LARGE SCALE GENOMIC DNA]</scope>
    <source>
        <strain evidence="4">Allo738</strain>
        <tissue evidence="4">Leaf</tissue>
    </source>
</reference>
<dbReference type="Pfam" id="PF05617">
    <property type="entry name" value="Prolamin_like"/>
    <property type="match status" value="1"/>
</dbReference>
<feature type="signal peptide" evidence="2">
    <location>
        <begin position="1"/>
        <end position="27"/>
    </location>
</feature>
<keyword evidence="5" id="KW-1185">Reference proteome</keyword>
<evidence type="ECO:0000256" key="1">
    <source>
        <dbReference type="ARBA" id="ARBA00022729"/>
    </source>
</evidence>
<name>A0A8T1ZLA4_9BRAS</name>
<sequence length="120" mass="13245">MENKSGAILFVILAMAIVLHEVRPGLAQILPHIPEIFPPGSPIDIVKCSSSLFNVQGCVQEIYNSIFSGQFANIEAACCKIFLAIDTNCWPRMFPLNPFFPPLLKNNCERIATTPSSTHK</sequence>
<dbReference type="GO" id="GO:0031982">
    <property type="term" value="C:vesicle"/>
    <property type="evidence" value="ECO:0007669"/>
    <property type="project" value="TreeGrafter"/>
</dbReference>
<dbReference type="PANTHER" id="PTHR31181:SF61">
    <property type="entry name" value="EGG CELL-SECRETED-LIKE PROTEIN (DUF1278)"/>
    <property type="match status" value="1"/>
</dbReference>
<dbReference type="GO" id="GO:0080155">
    <property type="term" value="P:regulation of double fertilization forming a zygote and endosperm"/>
    <property type="evidence" value="ECO:0007669"/>
    <property type="project" value="TreeGrafter"/>
</dbReference>
<proteinExistence type="predicted"/>
<comment type="caution">
    <text evidence="4">The sequence shown here is derived from an EMBL/GenBank/DDBJ whole genome shotgun (WGS) entry which is preliminary data.</text>
</comment>
<dbReference type="GO" id="GO:2000008">
    <property type="term" value="P:regulation of protein localization to cell surface"/>
    <property type="evidence" value="ECO:0007669"/>
    <property type="project" value="TreeGrafter"/>
</dbReference>
<evidence type="ECO:0000256" key="2">
    <source>
        <dbReference type="SAM" id="SignalP"/>
    </source>
</evidence>
<dbReference type="Proteomes" id="UP000694240">
    <property type="component" value="Chromosome 10"/>
</dbReference>
<dbReference type="InterPro" id="IPR008502">
    <property type="entry name" value="Prolamin-like"/>
</dbReference>
<evidence type="ECO:0000313" key="4">
    <source>
        <dbReference type="EMBL" id="KAG7560126.1"/>
    </source>
</evidence>
<dbReference type="GO" id="GO:0009567">
    <property type="term" value="P:double fertilization forming a zygote and endosperm"/>
    <property type="evidence" value="ECO:0007669"/>
    <property type="project" value="TreeGrafter"/>
</dbReference>
<dbReference type="PANTHER" id="PTHR31181">
    <property type="entry name" value="EGG CELL-SECRETED PROTEIN 1.4"/>
    <property type="match status" value="1"/>
</dbReference>
<organism evidence="4 5">
    <name type="scientific">Arabidopsis thaliana x Arabidopsis arenosa</name>
    <dbReference type="NCBI Taxonomy" id="1240361"/>
    <lineage>
        <taxon>Eukaryota</taxon>
        <taxon>Viridiplantae</taxon>
        <taxon>Streptophyta</taxon>
        <taxon>Embryophyta</taxon>
        <taxon>Tracheophyta</taxon>
        <taxon>Spermatophyta</taxon>
        <taxon>Magnoliopsida</taxon>
        <taxon>eudicotyledons</taxon>
        <taxon>Gunneridae</taxon>
        <taxon>Pentapetalae</taxon>
        <taxon>rosids</taxon>
        <taxon>malvids</taxon>
        <taxon>Brassicales</taxon>
        <taxon>Brassicaceae</taxon>
        <taxon>Camelineae</taxon>
        <taxon>Arabidopsis</taxon>
    </lineage>
</organism>
<evidence type="ECO:0000313" key="5">
    <source>
        <dbReference type="Proteomes" id="UP000694240"/>
    </source>
</evidence>